<dbReference type="RefSeq" id="WP_119514105.1">
    <property type="nucleotide sequence ID" value="NZ_QXFK01000018.1"/>
</dbReference>
<sequence length="54" mass="5567">MRALPILLLCIAAPAQAAGTPLPEPSSLSLFGLGLAGLVIGRRMAARRKAPDKD</sequence>
<feature type="domain" description="Ice-binding protein C-terminal" evidence="2">
    <location>
        <begin position="23"/>
        <end position="43"/>
    </location>
</feature>
<name>A0A418NG59_9SPHN</name>
<evidence type="ECO:0000259" key="2">
    <source>
        <dbReference type="Pfam" id="PF07589"/>
    </source>
</evidence>
<dbReference type="EMBL" id="QXFK01000018">
    <property type="protein sequence ID" value="RIV77044.1"/>
    <property type="molecule type" value="Genomic_DNA"/>
</dbReference>
<protein>
    <submittedName>
        <fullName evidence="3">PEP-CTERM sorting domain-containing protein</fullName>
    </submittedName>
</protein>
<dbReference type="Proteomes" id="UP000285092">
    <property type="component" value="Unassembled WGS sequence"/>
</dbReference>
<feature type="signal peptide" evidence="1">
    <location>
        <begin position="1"/>
        <end position="17"/>
    </location>
</feature>
<dbReference type="InterPro" id="IPR013424">
    <property type="entry name" value="Ice-binding_C"/>
</dbReference>
<evidence type="ECO:0000313" key="4">
    <source>
        <dbReference type="Proteomes" id="UP000285092"/>
    </source>
</evidence>
<keyword evidence="4" id="KW-1185">Reference proteome</keyword>
<evidence type="ECO:0000256" key="1">
    <source>
        <dbReference type="SAM" id="SignalP"/>
    </source>
</evidence>
<comment type="caution">
    <text evidence="3">The sequence shown here is derived from an EMBL/GenBank/DDBJ whole genome shotgun (WGS) entry which is preliminary data.</text>
</comment>
<reference evidence="3 4" key="1">
    <citation type="submission" date="2018-08" db="EMBL/GenBank/DDBJ databases">
        <title>Altererythrobacter sp.Ery1 and Ery12, the genome sequencing of novel strains in genus Alterythrobacter.</title>
        <authorList>
            <person name="Cheng H."/>
            <person name="Wu Y.-H."/>
            <person name="Fang C."/>
            <person name="Xu X.-W."/>
        </authorList>
    </citation>
    <scope>NUCLEOTIDE SEQUENCE [LARGE SCALE GENOMIC DNA]</scope>
    <source>
        <strain evidence="3 4">Ery1</strain>
    </source>
</reference>
<accession>A0A418NG59</accession>
<evidence type="ECO:0000313" key="3">
    <source>
        <dbReference type="EMBL" id="RIV77044.1"/>
    </source>
</evidence>
<dbReference type="Pfam" id="PF07589">
    <property type="entry name" value="PEP-CTERM"/>
    <property type="match status" value="1"/>
</dbReference>
<proteinExistence type="predicted"/>
<dbReference type="AlphaFoldDB" id="A0A418NG59"/>
<feature type="chain" id="PRO_5019407328" evidence="1">
    <location>
        <begin position="18"/>
        <end position="54"/>
    </location>
</feature>
<keyword evidence="1" id="KW-0732">Signal</keyword>
<gene>
    <name evidence="3" type="ORF">D2V04_13100</name>
</gene>
<organism evidence="3 4">
    <name type="scientific">Pelagerythrobacter aerophilus</name>
    <dbReference type="NCBI Taxonomy" id="2306995"/>
    <lineage>
        <taxon>Bacteria</taxon>
        <taxon>Pseudomonadati</taxon>
        <taxon>Pseudomonadota</taxon>
        <taxon>Alphaproteobacteria</taxon>
        <taxon>Sphingomonadales</taxon>
        <taxon>Erythrobacteraceae</taxon>
        <taxon>Pelagerythrobacter</taxon>
    </lineage>
</organism>
<dbReference type="NCBIfam" id="TIGR02595">
    <property type="entry name" value="PEP_CTERM"/>
    <property type="match status" value="1"/>
</dbReference>